<dbReference type="Proteomes" id="UP000295636">
    <property type="component" value="Unassembled WGS sequence"/>
</dbReference>
<sequence>MRYTSTLFCTAIGAALCLMHYIGHDSEPIYLIFYGLSVPAWFFPFVSYTNVNAALLYTLTILSWALIGYVIDRFTVRRRSRSY</sequence>
<feature type="transmembrane region" description="Helical" evidence="1">
    <location>
        <begin position="6"/>
        <end position="22"/>
    </location>
</feature>
<keyword evidence="1" id="KW-0812">Transmembrane</keyword>
<protein>
    <submittedName>
        <fullName evidence="2">Uncharacterized protein</fullName>
    </submittedName>
</protein>
<keyword evidence="1" id="KW-0472">Membrane</keyword>
<dbReference type="AlphaFoldDB" id="A0A4R5KH36"/>
<proteinExistence type="predicted"/>
<organism evidence="2 3">
    <name type="scientific">Paenibacillus piri</name>
    <dbReference type="NCBI Taxonomy" id="2547395"/>
    <lineage>
        <taxon>Bacteria</taxon>
        <taxon>Bacillati</taxon>
        <taxon>Bacillota</taxon>
        <taxon>Bacilli</taxon>
        <taxon>Bacillales</taxon>
        <taxon>Paenibacillaceae</taxon>
        <taxon>Paenibacillus</taxon>
    </lineage>
</organism>
<gene>
    <name evidence="2" type="ORF">E1757_23375</name>
</gene>
<reference evidence="2 3" key="1">
    <citation type="submission" date="2019-03" db="EMBL/GenBank/DDBJ databases">
        <title>This is whole genome sequence of Paenibacillus sp MS74 strain.</title>
        <authorList>
            <person name="Trinh H.N."/>
        </authorList>
    </citation>
    <scope>NUCLEOTIDE SEQUENCE [LARGE SCALE GENOMIC DNA]</scope>
    <source>
        <strain evidence="2 3">MS74</strain>
    </source>
</reference>
<dbReference type="OrthoDB" id="2622240at2"/>
<evidence type="ECO:0000256" key="1">
    <source>
        <dbReference type="SAM" id="Phobius"/>
    </source>
</evidence>
<evidence type="ECO:0000313" key="3">
    <source>
        <dbReference type="Proteomes" id="UP000295636"/>
    </source>
</evidence>
<evidence type="ECO:0000313" key="2">
    <source>
        <dbReference type="EMBL" id="TDF94362.1"/>
    </source>
</evidence>
<keyword evidence="3" id="KW-1185">Reference proteome</keyword>
<name>A0A4R5KH36_9BACL</name>
<dbReference type="EMBL" id="SMRT01000013">
    <property type="protein sequence ID" value="TDF94362.1"/>
    <property type="molecule type" value="Genomic_DNA"/>
</dbReference>
<dbReference type="RefSeq" id="WP_133232662.1">
    <property type="nucleotide sequence ID" value="NZ_SMRT01000013.1"/>
</dbReference>
<feature type="transmembrane region" description="Helical" evidence="1">
    <location>
        <begin position="54"/>
        <end position="71"/>
    </location>
</feature>
<comment type="caution">
    <text evidence="2">The sequence shown here is derived from an EMBL/GenBank/DDBJ whole genome shotgun (WGS) entry which is preliminary data.</text>
</comment>
<accession>A0A4R5KH36</accession>
<keyword evidence="1" id="KW-1133">Transmembrane helix</keyword>